<dbReference type="EMBL" id="GGEC01004475">
    <property type="protein sequence ID" value="MBW84958.1"/>
    <property type="molecule type" value="Transcribed_RNA"/>
</dbReference>
<sequence>MGLSRKTLNPILLLHSIINMKIRMDFRMFIIISFRYSKKTSVNAGRCFQDGIV</sequence>
<proteinExistence type="predicted"/>
<name>A0A2P2IUS5_RHIMU</name>
<evidence type="ECO:0000313" key="1">
    <source>
        <dbReference type="EMBL" id="MBW84958.1"/>
    </source>
</evidence>
<reference evidence="1" key="1">
    <citation type="submission" date="2018-02" db="EMBL/GenBank/DDBJ databases">
        <title>Rhizophora mucronata_Transcriptome.</title>
        <authorList>
            <person name="Meera S.P."/>
            <person name="Sreeshan A."/>
            <person name="Augustine A."/>
        </authorList>
    </citation>
    <scope>NUCLEOTIDE SEQUENCE</scope>
    <source>
        <tissue evidence="1">Leaf</tissue>
    </source>
</reference>
<protein>
    <submittedName>
        <fullName evidence="1">Uncharacterized protein</fullName>
    </submittedName>
</protein>
<accession>A0A2P2IUS5</accession>
<dbReference type="AlphaFoldDB" id="A0A2P2IUS5"/>
<organism evidence="1">
    <name type="scientific">Rhizophora mucronata</name>
    <name type="common">Asiatic mangrove</name>
    <dbReference type="NCBI Taxonomy" id="61149"/>
    <lineage>
        <taxon>Eukaryota</taxon>
        <taxon>Viridiplantae</taxon>
        <taxon>Streptophyta</taxon>
        <taxon>Embryophyta</taxon>
        <taxon>Tracheophyta</taxon>
        <taxon>Spermatophyta</taxon>
        <taxon>Magnoliopsida</taxon>
        <taxon>eudicotyledons</taxon>
        <taxon>Gunneridae</taxon>
        <taxon>Pentapetalae</taxon>
        <taxon>rosids</taxon>
        <taxon>fabids</taxon>
        <taxon>Malpighiales</taxon>
        <taxon>Rhizophoraceae</taxon>
        <taxon>Rhizophora</taxon>
    </lineage>
</organism>